<feature type="compositionally biased region" description="Low complexity" evidence="1">
    <location>
        <begin position="139"/>
        <end position="148"/>
    </location>
</feature>
<feature type="compositionally biased region" description="Low complexity" evidence="1">
    <location>
        <begin position="108"/>
        <end position="131"/>
    </location>
</feature>
<evidence type="ECO:0000256" key="1">
    <source>
        <dbReference type="SAM" id="MobiDB-lite"/>
    </source>
</evidence>
<reference evidence="2" key="1">
    <citation type="journal article" date="2014" name="Int. J. Syst. Evol. Microbiol.">
        <title>Complete genome of a new Firmicutes species belonging to the dominant human colonic microbiota ('Ruminococcus bicirculans') reveals two chromosomes and a selective capacity to utilize plant glucans.</title>
        <authorList>
            <consortium name="NISC Comparative Sequencing Program"/>
            <person name="Wegmann U."/>
            <person name="Louis P."/>
            <person name="Goesmann A."/>
            <person name="Henrissat B."/>
            <person name="Duncan S.H."/>
            <person name="Flint H.J."/>
        </authorList>
    </citation>
    <scope>NUCLEOTIDE SEQUENCE</scope>
    <source>
        <strain evidence="2">VKM Ac-1246</strain>
    </source>
</reference>
<feature type="compositionally biased region" description="Low complexity" evidence="1">
    <location>
        <begin position="68"/>
        <end position="88"/>
    </location>
</feature>
<organism evidence="2 3">
    <name type="scientific">Nocardioides luteus</name>
    <dbReference type="NCBI Taxonomy" id="1844"/>
    <lineage>
        <taxon>Bacteria</taxon>
        <taxon>Bacillati</taxon>
        <taxon>Actinomycetota</taxon>
        <taxon>Actinomycetes</taxon>
        <taxon>Propionibacteriales</taxon>
        <taxon>Nocardioidaceae</taxon>
        <taxon>Nocardioides</taxon>
    </lineage>
</organism>
<feature type="compositionally biased region" description="Acidic residues" evidence="1">
    <location>
        <begin position="149"/>
        <end position="162"/>
    </location>
</feature>
<gene>
    <name evidence="2" type="ORF">GCM10017579_06520</name>
</gene>
<protein>
    <submittedName>
        <fullName evidence="2">Uncharacterized protein</fullName>
    </submittedName>
</protein>
<dbReference type="EMBL" id="BSEL01000002">
    <property type="protein sequence ID" value="GLJ66616.1"/>
    <property type="molecule type" value="Genomic_DNA"/>
</dbReference>
<accession>A0ABQ5SUG7</accession>
<reference evidence="2" key="2">
    <citation type="submission" date="2023-01" db="EMBL/GenBank/DDBJ databases">
        <authorList>
            <person name="Sun Q."/>
            <person name="Evtushenko L."/>
        </authorList>
    </citation>
    <scope>NUCLEOTIDE SEQUENCE</scope>
    <source>
        <strain evidence="2">VKM Ac-1246</strain>
    </source>
</reference>
<evidence type="ECO:0000313" key="2">
    <source>
        <dbReference type="EMBL" id="GLJ66616.1"/>
    </source>
</evidence>
<dbReference type="Proteomes" id="UP001142292">
    <property type="component" value="Unassembled WGS sequence"/>
</dbReference>
<comment type="caution">
    <text evidence="2">The sequence shown here is derived from an EMBL/GenBank/DDBJ whole genome shotgun (WGS) entry which is preliminary data.</text>
</comment>
<feature type="region of interest" description="Disordered" evidence="1">
    <location>
        <begin position="34"/>
        <end position="162"/>
    </location>
</feature>
<keyword evidence="3" id="KW-1185">Reference proteome</keyword>
<proteinExistence type="predicted"/>
<sequence length="162" mass="16297">MATGLAMTSIGIGGLIVGNAGAEEPVQGYVKSEGSGVDLISPVSPVAPLEKKSTRPTQPIPDTWAPGSEAPEVVESEPAAPWSASESSDGSMSPVPARPTHVPSTPLPTDEPGSPSTSPSESPSESPTESESPSEEPSDTGSPSPTESPSEEPSDPSEPPSE</sequence>
<name>A0ABQ5SUG7_9ACTN</name>
<evidence type="ECO:0000313" key="3">
    <source>
        <dbReference type="Proteomes" id="UP001142292"/>
    </source>
</evidence>